<accession>A0A1G4ES01</accession>
<proteinExistence type="predicted"/>
<gene>
    <name evidence="1" type="ORF">BWGO95_03075</name>
</gene>
<evidence type="ECO:0000313" key="1">
    <source>
        <dbReference type="EMBL" id="SCB68926.1"/>
    </source>
</evidence>
<dbReference type="Proteomes" id="UP000195696">
    <property type="component" value="Unassembled WGS sequence"/>
</dbReference>
<protein>
    <submittedName>
        <fullName evidence="1">Uncharacterized protein</fullName>
    </submittedName>
</protein>
<evidence type="ECO:0000313" key="2">
    <source>
        <dbReference type="Proteomes" id="UP000195696"/>
    </source>
</evidence>
<dbReference type="AlphaFoldDB" id="A0A1G4ES01"/>
<name>A0A1G4ES01_BACMY</name>
<dbReference type="RefSeq" id="WP_016103719.1">
    <property type="nucleotide sequence ID" value="NZ_FMAK01000035.1"/>
</dbReference>
<reference evidence="1 2" key="1">
    <citation type="submission" date="2016-08" db="EMBL/GenBank/DDBJ databases">
        <authorList>
            <person name="Seilhamer J.J."/>
        </authorList>
    </citation>
    <scope>NUCLEOTIDE SEQUENCE [LARGE SCALE GENOMIC DNA]</scope>
    <source>
        <strain evidence="1 2">SDA_GO95</strain>
    </source>
</reference>
<organism evidence="1 2">
    <name type="scientific">Bacillus mycoides</name>
    <dbReference type="NCBI Taxonomy" id="1405"/>
    <lineage>
        <taxon>Bacteria</taxon>
        <taxon>Bacillati</taxon>
        <taxon>Bacillota</taxon>
        <taxon>Bacilli</taxon>
        <taxon>Bacillales</taxon>
        <taxon>Bacillaceae</taxon>
        <taxon>Bacillus</taxon>
        <taxon>Bacillus cereus group</taxon>
    </lineage>
</organism>
<dbReference type="EMBL" id="FMAK01000035">
    <property type="protein sequence ID" value="SCB68926.1"/>
    <property type="molecule type" value="Genomic_DNA"/>
</dbReference>
<sequence>MIRENLVFIIQTRKQIESDPFMVSYKFDIFSINLYKITENKLSIYEKTKS</sequence>